<dbReference type="Gene3D" id="3.90.105.10">
    <property type="entry name" value="Molybdopterin biosynthesis moea protein, domain 2"/>
    <property type="match status" value="1"/>
</dbReference>
<comment type="pathway">
    <text evidence="4">Cofactor biosynthesis; molybdopterin biosynthesis.</text>
</comment>
<keyword evidence="4" id="KW-0808">Transferase</keyword>
<comment type="cofactor">
    <cofactor evidence="4">
        <name>Mg(2+)</name>
        <dbReference type="ChEBI" id="CHEBI:18420"/>
    </cofactor>
</comment>
<dbReference type="InterPro" id="IPR036688">
    <property type="entry name" value="MoeA_C_domain_IV_sf"/>
</dbReference>
<dbReference type="GO" id="GO:0005524">
    <property type="term" value="F:ATP binding"/>
    <property type="evidence" value="ECO:0007669"/>
    <property type="project" value="UniProtKB-UniRule"/>
</dbReference>
<dbReference type="AlphaFoldDB" id="F4WJF3"/>
<dbReference type="InParanoid" id="F4WJF3"/>
<dbReference type="Pfam" id="PF00994">
    <property type="entry name" value="MoCF_biosynth"/>
    <property type="match status" value="1"/>
</dbReference>
<keyword evidence="4" id="KW-0460">Magnesium</keyword>
<dbReference type="OMA" id="MITIINQ"/>
<comment type="similarity">
    <text evidence="1">In the N-terminal section; belongs to the MoaB/Mog family.</text>
</comment>
<dbReference type="GO" id="GO:0098970">
    <property type="term" value="P:postsynaptic neurotransmitter receptor diffusion trapping"/>
    <property type="evidence" value="ECO:0007669"/>
    <property type="project" value="TreeGrafter"/>
</dbReference>
<dbReference type="GO" id="GO:0005829">
    <property type="term" value="C:cytosol"/>
    <property type="evidence" value="ECO:0007669"/>
    <property type="project" value="TreeGrafter"/>
</dbReference>
<dbReference type="InterPro" id="IPR036135">
    <property type="entry name" value="MoeA_linker/N_sf"/>
</dbReference>
<sequence length="553" mass="61691">MKRLLSISANNKADVIFITGHVDATDREYINEVIETIIIDPKELSKNIAILINTIEKNLNEITSYRTVCGIRNKTLIINLPVIDNDCIAAIADALINTLHLIRKKDDKNTETKSLLTNAYFLNSSDNNVSEQEWTPLISLKDALLILNEVSITNAITENNESVKISDAYGRILHKNVYSKYNVPSFRTSKKHGYAVLVSDRKEIRQILNNNNTFPPISLQRGTCVWVKSGAPVPNEATAVVEEKNTKRIKSLLNDKVYIEILSKPEYGQNINPIGHHITKNKLILKRCTRIGPEEMGVLAASGHKEVAVVQQLSIGVLSIGNNLEEPGKPLKSGYVYDISRIIIISLLKNNDFSSLDFGIVNNTSSSIKENIKKALDKVDILVTLGSANDKDLLKQILLEYFEAEIYFGNINIKPGKSTTLATCKINDKIKYLLCLSGNPVTAFIIAQALLLPFLKNMSGNEYAEIPVLPIHVNNPFILHQRPRLACTYLKWSKDNVAMACSMGNLFKDKLCNIVGSNALLILPKEDKEKTTSNKRVLGLFIERPGIVNMKKE</sequence>
<comment type="function">
    <text evidence="4">Catalyzes two steps in the biosynthesis of the molybdenum cofactor. In the first step, molybdopterin is adenylated. Subsequently, molybdate is inserted into adenylated molybdopterin and AMP is released.</text>
</comment>
<comment type="catalytic activity">
    <reaction evidence="4">
        <text>molybdopterin + ATP + H(+) = adenylyl-molybdopterin + diphosphate</text>
        <dbReference type="Rhea" id="RHEA:31331"/>
        <dbReference type="ChEBI" id="CHEBI:15378"/>
        <dbReference type="ChEBI" id="CHEBI:30616"/>
        <dbReference type="ChEBI" id="CHEBI:33019"/>
        <dbReference type="ChEBI" id="CHEBI:58698"/>
        <dbReference type="ChEBI" id="CHEBI:62727"/>
    </reaction>
</comment>
<dbReference type="GO" id="GO:0046872">
    <property type="term" value="F:metal ion binding"/>
    <property type="evidence" value="ECO:0007669"/>
    <property type="project" value="UniProtKB-UniRule"/>
</dbReference>
<dbReference type="EC" id="2.7.7.75" evidence="3"/>
<dbReference type="GO" id="GO:0030425">
    <property type="term" value="C:dendrite"/>
    <property type="evidence" value="ECO:0007669"/>
    <property type="project" value="TreeGrafter"/>
</dbReference>
<dbReference type="GO" id="GO:0097112">
    <property type="term" value="P:gamma-aminobutyric acid receptor clustering"/>
    <property type="evidence" value="ECO:0007669"/>
    <property type="project" value="TreeGrafter"/>
</dbReference>
<proteinExistence type="inferred from homology"/>
<keyword evidence="4" id="KW-0479">Metal-binding</keyword>
<evidence type="ECO:0000313" key="7">
    <source>
        <dbReference type="Proteomes" id="UP000007755"/>
    </source>
</evidence>
<feature type="domain" description="MoaB/Mog" evidence="5">
    <location>
        <begin position="316"/>
        <end position="457"/>
    </location>
</feature>
<dbReference type="InterPro" id="IPR005110">
    <property type="entry name" value="MoeA_linker/N"/>
</dbReference>
<keyword evidence="4" id="KW-0501">Molybdenum cofactor biosynthesis</keyword>
<accession>F4WJF3</accession>
<dbReference type="GO" id="GO:0061598">
    <property type="term" value="F:molybdopterin adenylyltransferase activity"/>
    <property type="evidence" value="ECO:0007669"/>
    <property type="project" value="UniProtKB-UniRule"/>
</dbReference>
<dbReference type="Proteomes" id="UP000007755">
    <property type="component" value="Unassembled WGS sequence"/>
</dbReference>
<evidence type="ECO:0000256" key="1">
    <source>
        <dbReference type="ARBA" id="ARBA00007589"/>
    </source>
</evidence>
<comment type="catalytic activity">
    <reaction evidence="4">
        <text>adenylyl-molybdopterin + molybdate = Mo-molybdopterin + AMP + H(+)</text>
        <dbReference type="Rhea" id="RHEA:35047"/>
        <dbReference type="ChEBI" id="CHEBI:15378"/>
        <dbReference type="ChEBI" id="CHEBI:36264"/>
        <dbReference type="ChEBI" id="CHEBI:62727"/>
        <dbReference type="ChEBI" id="CHEBI:71302"/>
        <dbReference type="ChEBI" id="CHEBI:456215"/>
    </reaction>
</comment>
<evidence type="ECO:0000259" key="5">
    <source>
        <dbReference type="SMART" id="SM00852"/>
    </source>
</evidence>
<dbReference type="FunCoup" id="F4WJF3">
    <property type="interactions" value="694"/>
</dbReference>
<dbReference type="InterPro" id="IPR038987">
    <property type="entry name" value="MoeA-like"/>
</dbReference>
<comment type="similarity">
    <text evidence="4">Belongs to the MoeA family.</text>
</comment>
<dbReference type="Gene3D" id="2.40.340.10">
    <property type="entry name" value="MoeA, C-terminal, domain IV"/>
    <property type="match status" value="1"/>
</dbReference>
<organism evidence="7">
    <name type="scientific">Acromyrmex echinatior</name>
    <name type="common">Panamanian leafcutter ant</name>
    <name type="synonym">Acromyrmex octospinosus echinatior</name>
    <dbReference type="NCBI Taxonomy" id="103372"/>
    <lineage>
        <taxon>Eukaryota</taxon>
        <taxon>Metazoa</taxon>
        <taxon>Ecdysozoa</taxon>
        <taxon>Arthropoda</taxon>
        <taxon>Hexapoda</taxon>
        <taxon>Insecta</taxon>
        <taxon>Pterygota</taxon>
        <taxon>Neoptera</taxon>
        <taxon>Endopterygota</taxon>
        <taxon>Hymenoptera</taxon>
        <taxon>Apocrita</taxon>
        <taxon>Aculeata</taxon>
        <taxon>Formicoidea</taxon>
        <taxon>Formicidae</taxon>
        <taxon>Myrmicinae</taxon>
        <taxon>Acromyrmex</taxon>
    </lineage>
</organism>
<dbReference type="GO" id="GO:0007529">
    <property type="term" value="P:establishment of synaptic specificity at neuromuscular junction"/>
    <property type="evidence" value="ECO:0007669"/>
    <property type="project" value="TreeGrafter"/>
</dbReference>
<dbReference type="PANTHER" id="PTHR10192">
    <property type="entry name" value="MOLYBDOPTERIN BIOSYNTHESIS PROTEIN"/>
    <property type="match status" value="1"/>
</dbReference>
<dbReference type="SMART" id="SM00852">
    <property type="entry name" value="MoCF_biosynth"/>
    <property type="match status" value="1"/>
</dbReference>
<dbReference type="eggNOG" id="KOG2371">
    <property type="taxonomic scope" value="Eukaryota"/>
</dbReference>
<dbReference type="Pfam" id="PF03453">
    <property type="entry name" value="MoeA_N"/>
    <property type="match status" value="1"/>
</dbReference>
<protein>
    <recommendedName>
        <fullName evidence="3">molybdopterin adenylyltransferase</fullName>
        <ecNumber evidence="3">2.7.7.75</ecNumber>
    </recommendedName>
</protein>
<dbReference type="EMBL" id="GL888182">
    <property type="protein sequence ID" value="EGI65731.1"/>
    <property type="molecule type" value="Genomic_DNA"/>
</dbReference>
<dbReference type="CDD" id="cd00887">
    <property type="entry name" value="MoeA"/>
    <property type="match status" value="1"/>
</dbReference>
<keyword evidence="7" id="KW-1185">Reference proteome</keyword>
<gene>
    <name evidence="6" type="ORF">G5I_05832</name>
</gene>
<dbReference type="GO" id="GO:0006777">
    <property type="term" value="P:Mo-molybdopterin cofactor biosynthetic process"/>
    <property type="evidence" value="ECO:0007669"/>
    <property type="project" value="UniProtKB-UniRule"/>
</dbReference>
<dbReference type="GO" id="GO:0061599">
    <property type="term" value="F:molybdopterin molybdotransferase activity"/>
    <property type="evidence" value="ECO:0007669"/>
    <property type="project" value="UniProtKB-UniRule"/>
</dbReference>
<comment type="similarity">
    <text evidence="2">In the C-terminal section; belongs to the MoeA family.</text>
</comment>
<evidence type="ECO:0000256" key="3">
    <source>
        <dbReference type="ARBA" id="ARBA00012509"/>
    </source>
</evidence>
<dbReference type="UniPathway" id="UPA00344"/>
<reference evidence="6" key="1">
    <citation type="submission" date="2011-02" db="EMBL/GenBank/DDBJ databases">
        <title>The genome of the leaf-cutting ant Acromyrmex echinatior suggests key adaptations to social evolution and fungus farming.</title>
        <authorList>
            <person name="Nygaard S."/>
            <person name="Zhang G."/>
        </authorList>
    </citation>
    <scope>NUCLEOTIDE SEQUENCE</scope>
</reference>
<dbReference type="GO" id="GO:0099634">
    <property type="term" value="C:postsynaptic specialization membrane"/>
    <property type="evidence" value="ECO:0007669"/>
    <property type="project" value="GOC"/>
</dbReference>
<dbReference type="Gene3D" id="2.170.190.11">
    <property type="entry name" value="Molybdopterin biosynthesis moea protein, domain 3"/>
    <property type="match status" value="1"/>
</dbReference>
<evidence type="ECO:0000256" key="2">
    <source>
        <dbReference type="ARBA" id="ARBA00008339"/>
    </source>
</evidence>
<dbReference type="InterPro" id="IPR036425">
    <property type="entry name" value="MoaB/Mog-like_dom_sf"/>
</dbReference>
<keyword evidence="4" id="KW-0500">Molybdenum</keyword>
<dbReference type="SUPFAM" id="SSF63882">
    <property type="entry name" value="MoeA N-terminal region -like"/>
    <property type="match status" value="1"/>
</dbReference>
<name>F4WJF3_ACREC</name>
<dbReference type="OrthoDB" id="4349954at2759"/>
<dbReference type="STRING" id="103372.F4WJF3"/>
<dbReference type="PANTHER" id="PTHR10192:SF5">
    <property type="entry name" value="GEPHYRIN"/>
    <property type="match status" value="1"/>
</dbReference>
<evidence type="ECO:0000313" key="6">
    <source>
        <dbReference type="EMBL" id="EGI65731.1"/>
    </source>
</evidence>
<dbReference type="Gene3D" id="3.40.980.10">
    <property type="entry name" value="MoaB/Mog-like domain"/>
    <property type="match status" value="2"/>
</dbReference>
<dbReference type="SUPFAM" id="SSF53218">
    <property type="entry name" value="Molybdenum cofactor biosynthesis proteins"/>
    <property type="match status" value="1"/>
</dbReference>
<dbReference type="KEGG" id="aec:105145925"/>
<evidence type="ECO:0000256" key="4">
    <source>
        <dbReference type="RuleBase" id="RU365090"/>
    </source>
</evidence>
<dbReference type="GO" id="GO:0072579">
    <property type="term" value="P:glycine receptor clustering"/>
    <property type="evidence" value="ECO:0007669"/>
    <property type="project" value="TreeGrafter"/>
</dbReference>
<dbReference type="InterPro" id="IPR001453">
    <property type="entry name" value="MoaB/Mog_dom"/>
</dbReference>